<dbReference type="OrthoDB" id="1393025at2"/>
<dbReference type="Proteomes" id="UP000324550">
    <property type="component" value="Unassembled WGS sequence"/>
</dbReference>
<comment type="caution">
    <text evidence="1">The sequence shown here is derived from an EMBL/GenBank/DDBJ whole genome shotgun (WGS) entry which is preliminary data.</text>
</comment>
<evidence type="ECO:0000313" key="2">
    <source>
        <dbReference type="Proteomes" id="UP000324550"/>
    </source>
</evidence>
<sequence>AAQLQAEEEARLAAEAVVQAQVEEQESLEITQKDDLAKSMFALTEKTKVSKEEQDALLIRLNEVVLIKDKDLKDLKEENDLSEQGIYLEPKPFKSLSAENRELEAIKSDLDATIAKRNETISELENLYNQRIKKGSNKNDETSQYYLETIQTLKSEQAQSERTRASLVSTLETINVATEIERKRRIKRALYDNEKDRYLKDKATLDRIRENTPLSSEPLKAEDFNFGEEQSSNVQILKGIQNVDNGYYMIIAVHENVSDRDEFLEKVVSAGQSNINFFYDVNSSKYFIYYQKFDYVEEAMSALQTKGNKPYNGKMSVVKIED</sequence>
<dbReference type="RefSeq" id="WP_148454201.1">
    <property type="nucleotide sequence ID" value="NZ_VSFC01000024.1"/>
</dbReference>
<protein>
    <submittedName>
        <fullName evidence="1">SprD domain protein</fullName>
    </submittedName>
</protein>
<dbReference type="AlphaFoldDB" id="A0A5D0GDY4"/>
<accession>A0A5D0GDY4</accession>
<reference evidence="1 2" key="1">
    <citation type="submission" date="2019-08" db="EMBL/GenBank/DDBJ databases">
        <title>Formosa sediminis sp. nov., isolated from marine sediment.</title>
        <authorList>
            <person name="Cao W.R."/>
        </authorList>
    </citation>
    <scope>NUCLEOTIDE SEQUENCE [LARGE SCALE GENOMIC DNA]</scope>
    <source>
        <strain evidence="1 2">1494</strain>
    </source>
</reference>
<organism evidence="1 2">
    <name type="scientific">Formosa maritima</name>
    <dbReference type="NCBI Taxonomy" id="2592046"/>
    <lineage>
        <taxon>Bacteria</taxon>
        <taxon>Pseudomonadati</taxon>
        <taxon>Bacteroidota</taxon>
        <taxon>Flavobacteriia</taxon>
        <taxon>Flavobacteriales</taxon>
        <taxon>Flavobacteriaceae</taxon>
        <taxon>Formosa</taxon>
    </lineage>
</organism>
<keyword evidence="2" id="KW-1185">Reference proteome</keyword>
<gene>
    <name evidence="1" type="ORF">FVF61_05520</name>
</gene>
<dbReference type="EMBL" id="VSFC01000024">
    <property type="protein sequence ID" value="TYA57144.1"/>
    <property type="molecule type" value="Genomic_DNA"/>
</dbReference>
<proteinExistence type="predicted"/>
<name>A0A5D0GDY4_9FLAO</name>
<evidence type="ECO:0000313" key="1">
    <source>
        <dbReference type="EMBL" id="TYA57144.1"/>
    </source>
</evidence>
<feature type="non-terminal residue" evidence="1">
    <location>
        <position position="1"/>
    </location>
</feature>